<name>A0A974P818_9CAUL</name>
<dbReference type="PANTHER" id="PTHR40590:SF1">
    <property type="entry name" value="CYTOPLASMIC PROTEIN"/>
    <property type="match status" value="1"/>
</dbReference>
<evidence type="ECO:0000313" key="1">
    <source>
        <dbReference type="EMBL" id="QQZ52139.1"/>
    </source>
</evidence>
<dbReference type="PANTHER" id="PTHR40590">
    <property type="entry name" value="CYTOPLASMIC PROTEIN-RELATED"/>
    <property type="match status" value="1"/>
</dbReference>
<dbReference type="InterPro" id="IPR047111">
    <property type="entry name" value="YbaP-like"/>
</dbReference>
<dbReference type="InterPro" id="IPR002816">
    <property type="entry name" value="TraB/PrgY/GumN_fam"/>
</dbReference>
<reference evidence="1" key="1">
    <citation type="submission" date="2021-01" db="EMBL/GenBank/DDBJ databases">
        <title>Genome sequence of Phenylobacterium sp. 20VBR1 isolated from a valley glaceir, Ny-Alesund, Svalbard.</title>
        <authorList>
            <person name="Thomas F.A."/>
            <person name="Krishnan K.P."/>
            <person name="Sinha R.K."/>
        </authorList>
    </citation>
    <scope>NUCLEOTIDE SEQUENCE</scope>
    <source>
        <strain evidence="1">20VBR1</strain>
    </source>
</reference>
<dbReference type="Pfam" id="PF01963">
    <property type="entry name" value="TraB_PrgY_gumN"/>
    <property type="match status" value="1"/>
</dbReference>
<accession>A0A974P818</accession>
<protein>
    <submittedName>
        <fullName evidence="1">TraB/GumN family protein</fullName>
    </submittedName>
</protein>
<gene>
    <name evidence="1" type="ORF">JKL49_03500</name>
</gene>
<dbReference type="EMBL" id="CP068570">
    <property type="protein sequence ID" value="QQZ52139.1"/>
    <property type="molecule type" value="Genomic_DNA"/>
</dbReference>
<proteinExistence type="predicted"/>
<dbReference type="AlphaFoldDB" id="A0A974P818"/>
<organism evidence="1">
    <name type="scientific">Phenylobacterium glaciei</name>
    <dbReference type="NCBI Taxonomy" id="2803784"/>
    <lineage>
        <taxon>Bacteria</taxon>
        <taxon>Pseudomonadati</taxon>
        <taxon>Pseudomonadota</taxon>
        <taxon>Alphaproteobacteria</taxon>
        <taxon>Caulobacterales</taxon>
        <taxon>Caulobacteraceae</taxon>
        <taxon>Phenylobacterium</taxon>
    </lineage>
</organism>
<sequence length="107" mass="11412">MAAQVASLEDSLTQMDKDPDAYDRLIASWMAADTAALEKDALTPLKTASPVLYARLVSDRNAAWTKVLDERLKGHGHTVVVVGVGHLLTADGVPARLRALGYSVEGP</sequence>